<evidence type="ECO:0000313" key="3">
    <source>
        <dbReference type="Proteomes" id="UP001610563"/>
    </source>
</evidence>
<evidence type="ECO:0000313" key="2">
    <source>
        <dbReference type="EMBL" id="KAL2782892.1"/>
    </source>
</evidence>
<protein>
    <recommendedName>
        <fullName evidence="4">Secreted protein</fullName>
    </recommendedName>
</protein>
<evidence type="ECO:0008006" key="4">
    <source>
        <dbReference type="Google" id="ProtNLM"/>
    </source>
</evidence>
<feature type="signal peptide" evidence="1">
    <location>
        <begin position="1"/>
        <end position="21"/>
    </location>
</feature>
<comment type="caution">
    <text evidence="2">The sequence shown here is derived from an EMBL/GenBank/DDBJ whole genome shotgun (WGS) entry which is preliminary data.</text>
</comment>
<gene>
    <name evidence="2" type="ORF">BJX66DRAFT_155234</name>
</gene>
<name>A0ABR4FII7_9EURO</name>
<sequence>MILGPWMHVLHAITCMRPAAFLYTLGSWSHTSSHTSRRTREHFGNSSGMLSDEAKRSFYAIESVRFTRGSFIQVGKENKLQGTVHRFLGMTMALPGTPPFLAIRCREKKWRPRL</sequence>
<dbReference type="EMBL" id="JBFTWV010000300">
    <property type="protein sequence ID" value="KAL2782892.1"/>
    <property type="molecule type" value="Genomic_DNA"/>
</dbReference>
<evidence type="ECO:0000256" key="1">
    <source>
        <dbReference type="SAM" id="SignalP"/>
    </source>
</evidence>
<dbReference type="Proteomes" id="UP001610563">
    <property type="component" value="Unassembled WGS sequence"/>
</dbReference>
<reference evidence="2 3" key="1">
    <citation type="submission" date="2024-07" db="EMBL/GenBank/DDBJ databases">
        <title>Section-level genome sequencing and comparative genomics of Aspergillus sections Usti and Cavernicolus.</title>
        <authorList>
            <consortium name="Lawrence Berkeley National Laboratory"/>
            <person name="Nybo J.L."/>
            <person name="Vesth T.C."/>
            <person name="Theobald S."/>
            <person name="Frisvad J.C."/>
            <person name="Larsen T.O."/>
            <person name="Kjaerboelling I."/>
            <person name="Rothschild-Mancinelli K."/>
            <person name="Lyhne E.K."/>
            <person name="Kogle M.E."/>
            <person name="Barry K."/>
            <person name="Clum A."/>
            <person name="Na H."/>
            <person name="Ledsgaard L."/>
            <person name="Lin J."/>
            <person name="Lipzen A."/>
            <person name="Kuo A."/>
            <person name="Riley R."/>
            <person name="Mondo S."/>
            <person name="Labutti K."/>
            <person name="Haridas S."/>
            <person name="Pangalinan J."/>
            <person name="Salamov A.A."/>
            <person name="Simmons B.A."/>
            <person name="Magnuson J.K."/>
            <person name="Chen J."/>
            <person name="Drula E."/>
            <person name="Henrissat B."/>
            <person name="Wiebenga A."/>
            <person name="Lubbers R.J."/>
            <person name="Gomes A.C."/>
            <person name="Makela M.R."/>
            <person name="Stajich J."/>
            <person name="Grigoriev I.V."/>
            <person name="Mortensen U.H."/>
            <person name="De Vries R.P."/>
            <person name="Baker S.E."/>
            <person name="Andersen M.R."/>
        </authorList>
    </citation>
    <scope>NUCLEOTIDE SEQUENCE [LARGE SCALE GENOMIC DNA]</scope>
    <source>
        <strain evidence="2 3">CBS 209.92</strain>
    </source>
</reference>
<keyword evidence="3" id="KW-1185">Reference proteome</keyword>
<organism evidence="2 3">
    <name type="scientific">Aspergillus keveii</name>
    <dbReference type="NCBI Taxonomy" id="714993"/>
    <lineage>
        <taxon>Eukaryota</taxon>
        <taxon>Fungi</taxon>
        <taxon>Dikarya</taxon>
        <taxon>Ascomycota</taxon>
        <taxon>Pezizomycotina</taxon>
        <taxon>Eurotiomycetes</taxon>
        <taxon>Eurotiomycetidae</taxon>
        <taxon>Eurotiales</taxon>
        <taxon>Aspergillaceae</taxon>
        <taxon>Aspergillus</taxon>
        <taxon>Aspergillus subgen. Nidulantes</taxon>
    </lineage>
</organism>
<feature type="chain" id="PRO_5045084451" description="Secreted protein" evidence="1">
    <location>
        <begin position="22"/>
        <end position="114"/>
    </location>
</feature>
<keyword evidence="1" id="KW-0732">Signal</keyword>
<accession>A0ABR4FII7</accession>
<proteinExistence type="predicted"/>